<organism evidence="1 2">
    <name type="scientific">Tychonema bourrellyi FEM_GT703</name>
    <dbReference type="NCBI Taxonomy" id="2040638"/>
    <lineage>
        <taxon>Bacteria</taxon>
        <taxon>Bacillati</taxon>
        <taxon>Cyanobacteriota</taxon>
        <taxon>Cyanophyceae</taxon>
        <taxon>Oscillatoriophycideae</taxon>
        <taxon>Oscillatoriales</taxon>
        <taxon>Microcoleaceae</taxon>
        <taxon>Tychonema</taxon>
    </lineage>
</organism>
<evidence type="ECO:0008006" key="3">
    <source>
        <dbReference type="Google" id="ProtNLM"/>
    </source>
</evidence>
<dbReference type="EMBL" id="NXIB02000100">
    <property type="protein sequence ID" value="PHX54452.1"/>
    <property type="molecule type" value="Genomic_DNA"/>
</dbReference>
<evidence type="ECO:0000313" key="1">
    <source>
        <dbReference type="EMBL" id="PHX54452.1"/>
    </source>
</evidence>
<comment type="caution">
    <text evidence="1">The sequence shown here is derived from an EMBL/GenBank/DDBJ whole genome shotgun (WGS) entry which is preliminary data.</text>
</comment>
<reference evidence="1" key="1">
    <citation type="submission" date="2017-10" db="EMBL/GenBank/DDBJ databases">
        <title>Draft genome sequence of the planktic cyanobacteria Tychonema bourrellyi isolated from alpine lentic freshwater.</title>
        <authorList>
            <person name="Tett A."/>
            <person name="Armanini F."/>
            <person name="Asnicar F."/>
            <person name="Boscaini A."/>
            <person name="Pasolli E."/>
            <person name="Zolfo M."/>
            <person name="Donati C."/>
            <person name="Salmaso N."/>
            <person name="Segata N."/>
        </authorList>
    </citation>
    <scope>NUCLEOTIDE SEQUENCE</scope>
    <source>
        <strain evidence="1">FEM_GT703</strain>
    </source>
</reference>
<proteinExistence type="predicted"/>
<name>A0A2G4EY46_9CYAN</name>
<protein>
    <recommendedName>
        <fullName evidence="3">SPOR domain-containing protein</fullName>
    </recommendedName>
</protein>
<accession>A0A2G4EY46</accession>
<dbReference type="AlphaFoldDB" id="A0A2G4EY46"/>
<evidence type="ECO:0000313" key="2">
    <source>
        <dbReference type="Proteomes" id="UP000226442"/>
    </source>
</evidence>
<sequence length="59" mass="6715">MLQEKCLKPWTIVRSLPNLDKVVVGQFRSWSDADGHLQLLKRMVPADRLTVVFDPVVPA</sequence>
<dbReference type="Proteomes" id="UP000226442">
    <property type="component" value="Unassembled WGS sequence"/>
</dbReference>
<dbReference type="RefSeq" id="WP_096830907.1">
    <property type="nucleotide sequence ID" value="NZ_NXIB02000100.1"/>
</dbReference>
<dbReference type="OrthoDB" id="489126at2"/>
<keyword evidence="2" id="KW-1185">Reference proteome</keyword>
<gene>
    <name evidence="1" type="ORF">CP500_016100</name>
</gene>